<dbReference type="InterPro" id="IPR036047">
    <property type="entry name" value="F-box-like_dom_sf"/>
</dbReference>
<evidence type="ECO:0000259" key="1">
    <source>
        <dbReference type="PROSITE" id="PS50181"/>
    </source>
</evidence>
<dbReference type="InterPro" id="IPR055357">
    <property type="entry name" value="LRR_At1g61320_AtMIF1"/>
</dbReference>
<dbReference type="SUPFAM" id="SSF81383">
    <property type="entry name" value="F-box domain"/>
    <property type="match status" value="1"/>
</dbReference>
<comment type="caution">
    <text evidence="2">The sequence shown here is derived from an EMBL/GenBank/DDBJ whole genome shotgun (WGS) entry which is preliminary data.</text>
</comment>
<reference evidence="3" key="1">
    <citation type="journal article" date="2019" name="Plant Biotechnol. J.">
        <title>Genome sequencing of the Australian wild diploid species Gossypium australe highlights disease resistance and delayed gland morphogenesis.</title>
        <authorList>
            <person name="Cai Y."/>
            <person name="Cai X."/>
            <person name="Wang Q."/>
            <person name="Wang P."/>
            <person name="Zhang Y."/>
            <person name="Cai C."/>
            <person name="Xu Y."/>
            <person name="Wang K."/>
            <person name="Zhou Z."/>
            <person name="Wang C."/>
            <person name="Geng S."/>
            <person name="Li B."/>
            <person name="Dong Q."/>
            <person name="Hou Y."/>
            <person name="Wang H."/>
            <person name="Ai P."/>
            <person name="Liu Z."/>
            <person name="Yi F."/>
            <person name="Sun M."/>
            <person name="An G."/>
            <person name="Cheng J."/>
            <person name="Zhang Y."/>
            <person name="Shi Q."/>
            <person name="Xie Y."/>
            <person name="Shi X."/>
            <person name="Chang Y."/>
            <person name="Huang F."/>
            <person name="Chen Y."/>
            <person name="Hong S."/>
            <person name="Mi L."/>
            <person name="Sun Q."/>
            <person name="Zhang L."/>
            <person name="Zhou B."/>
            <person name="Peng R."/>
            <person name="Zhang X."/>
            <person name="Liu F."/>
        </authorList>
    </citation>
    <scope>NUCLEOTIDE SEQUENCE [LARGE SCALE GENOMIC DNA]</scope>
    <source>
        <strain evidence="3">cv. PA1801</strain>
    </source>
</reference>
<dbReference type="OrthoDB" id="1649164at2759"/>
<dbReference type="InterPro" id="IPR032675">
    <property type="entry name" value="LRR_dom_sf"/>
</dbReference>
<dbReference type="InterPro" id="IPR053781">
    <property type="entry name" value="F-box_AtFBL13-like"/>
</dbReference>
<keyword evidence="3" id="KW-1185">Reference proteome</keyword>
<dbReference type="PANTHER" id="PTHR34223:SF83">
    <property type="entry name" value="F-BOX DOMAIN-CONTAINING PROTEIN"/>
    <property type="match status" value="1"/>
</dbReference>
<dbReference type="InterPro" id="IPR053197">
    <property type="entry name" value="F-box_SCFL_complex_component"/>
</dbReference>
<dbReference type="EMBL" id="SMMG02000008">
    <property type="protein sequence ID" value="KAA3464378.1"/>
    <property type="molecule type" value="Genomic_DNA"/>
</dbReference>
<dbReference type="Proteomes" id="UP000325315">
    <property type="component" value="Unassembled WGS sequence"/>
</dbReference>
<dbReference type="Pfam" id="PF00646">
    <property type="entry name" value="F-box"/>
    <property type="match status" value="1"/>
</dbReference>
<evidence type="ECO:0000313" key="3">
    <source>
        <dbReference type="Proteomes" id="UP000325315"/>
    </source>
</evidence>
<dbReference type="AlphaFoldDB" id="A0A5B6V5F0"/>
<gene>
    <name evidence="2" type="ORF">EPI10_008637</name>
</gene>
<protein>
    <submittedName>
        <fullName evidence="2">F-box/LRR-repeat protein</fullName>
    </submittedName>
</protein>
<name>A0A5B6V5F0_9ROSI</name>
<dbReference type="PROSITE" id="PS50181">
    <property type="entry name" value="FBOX"/>
    <property type="match status" value="1"/>
</dbReference>
<dbReference type="InterPro" id="IPR001810">
    <property type="entry name" value="F-box_dom"/>
</dbReference>
<dbReference type="PANTHER" id="PTHR34223">
    <property type="entry name" value="OS11G0201299 PROTEIN"/>
    <property type="match status" value="1"/>
</dbReference>
<dbReference type="Pfam" id="PF23622">
    <property type="entry name" value="LRR_At1g61320_AtMIF1"/>
    <property type="match status" value="1"/>
</dbReference>
<sequence length="247" mass="28519">MSALPDAILHKILSLLPTKHSVQTSILSERWIHLWKFTPVIHIPMYSPYKHITPSECTFIHNTWAQHQAPKLLKFSLQFSSGPLRNHDPDVQHCIEFPISRQFQLIYAQQCLSNIKFCLTSSLKCFLFNPNPPCDLPFASLKTLCFFDCAIDNETLKALVSKFPVLEGFTIDRCHRLRNFKVSWCQSMRLKHVVLRCIVDHDLNLEIDVSSLSTFKFCGDLMKISFTSLPSIVEAAVFQWSYRPYGQ</sequence>
<dbReference type="Gene3D" id="3.80.10.10">
    <property type="entry name" value="Ribonuclease Inhibitor"/>
    <property type="match status" value="1"/>
</dbReference>
<accession>A0A5B6V5F0</accession>
<evidence type="ECO:0000313" key="2">
    <source>
        <dbReference type="EMBL" id="KAA3464378.1"/>
    </source>
</evidence>
<dbReference type="CDD" id="cd22160">
    <property type="entry name" value="F-box_AtFBL13-like"/>
    <property type="match status" value="1"/>
</dbReference>
<feature type="domain" description="F-box" evidence="1">
    <location>
        <begin position="1"/>
        <end position="34"/>
    </location>
</feature>
<organism evidence="2 3">
    <name type="scientific">Gossypium australe</name>
    <dbReference type="NCBI Taxonomy" id="47621"/>
    <lineage>
        <taxon>Eukaryota</taxon>
        <taxon>Viridiplantae</taxon>
        <taxon>Streptophyta</taxon>
        <taxon>Embryophyta</taxon>
        <taxon>Tracheophyta</taxon>
        <taxon>Spermatophyta</taxon>
        <taxon>Magnoliopsida</taxon>
        <taxon>eudicotyledons</taxon>
        <taxon>Gunneridae</taxon>
        <taxon>Pentapetalae</taxon>
        <taxon>rosids</taxon>
        <taxon>malvids</taxon>
        <taxon>Malvales</taxon>
        <taxon>Malvaceae</taxon>
        <taxon>Malvoideae</taxon>
        <taxon>Gossypium</taxon>
    </lineage>
</organism>
<proteinExistence type="predicted"/>